<organism evidence="1 2">
    <name type="scientific">Drosophila gunungcola</name>
    <name type="common">fruit fly</name>
    <dbReference type="NCBI Taxonomy" id="103775"/>
    <lineage>
        <taxon>Eukaryota</taxon>
        <taxon>Metazoa</taxon>
        <taxon>Ecdysozoa</taxon>
        <taxon>Arthropoda</taxon>
        <taxon>Hexapoda</taxon>
        <taxon>Insecta</taxon>
        <taxon>Pterygota</taxon>
        <taxon>Neoptera</taxon>
        <taxon>Endopterygota</taxon>
        <taxon>Diptera</taxon>
        <taxon>Brachycera</taxon>
        <taxon>Muscomorpha</taxon>
        <taxon>Ephydroidea</taxon>
        <taxon>Drosophilidae</taxon>
        <taxon>Drosophila</taxon>
        <taxon>Sophophora</taxon>
    </lineage>
</organism>
<evidence type="ECO:0000313" key="1">
    <source>
        <dbReference type="EMBL" id="KAI8039411.1"/>
    </source>
</evidence>
<dbReference type="AlphaFoldDB" id="A0A9Q0BPH2"/>
<feature type="non-terminal residue" evidence="1">
    <location>
        <position position="1"/>
    </location>
</feature>
<protein>
    <submittedName>
        <fullName evidence="1">Uncharacterized protein</fullName>
    </submittedName>
</protein>
<proteinExistence type="predicted"/>
<evidence type="ECO:0000313" key="2">
    <source>
        <dbReference type="Proteomes" id="UP001059596"/>
    </source>
</evidence>
<sequence length="212" mass="24631">MYEYILASHHRSKKNSRMKSENMLTGWEREVPEIYDDFLTCACNRSSFYSIHCWIFIVPDTHRNTPWTQWYSGKVTHPPKTTKHTQVTVGLVDRVGVGGLFPRRTLIPGPRAGNSSNMCGTYVSASWAGNQEIPSATCHFPPHRKVSFFRFPEIRFATFCSPRTCCLRKFRQMFRDVCFSQRIFLLPKDLRTNHRPGARLSSSFSEGRCKRR</sequence>
<keyword evidence="2" id="KW-1185">Reference proteome</keyword>
<gene>
    <name evidence="1" type="ORF">M5D96_008135</name>
</gene>
<accession>A0A9Q0BPH2</accession>
<dbReference type="EMBL" id="JAMKOV010000006">
    <property type="protein sequence ID" value="KAI8039411.1"/>
    <property type="molecule type" value="Genomic_DNA"/>
</dbReference>
<name>A0A9Q0BPH2_9MUSC</name>
<dbReference type="Proteomes" id="UP001059596">
    <property type="component" value="Unassembled WGS sequence"/>
</dbReference>
<reference evidence="1" key="1">
    <citation type="journal article" date="2023" name="Genome Biol. Evol.">
        <title>Long-read-based Genome Assembly of Drosophila gunungcola Reveals Fewer Chemosensory Genes in Flower-breeding Species.</title>
        <authorList>
            <person name="Negi A."/>
            <person name="Liao B.Y."/>
            <person name="Yeh S.D."/>
        </authorList>
    </citation>
    <scope>NUCLEOTIDE SEQUENCE</scope>
    <source>
        <strain evidence="1">Sukarami</strain>
    </source>
</reference>
<comment type="caution">
    <text evidence="1">The sequence shown here is derived from an EMBL/GenBank/DDBJ whole genome shotgun (WGS) entry which is preliminary data.</text>
</comment>